<protein>
    <submittedName>
        <fullName evidence="2">NAD(P)H-binding protein</fullName>
    </submittedName>
</protein>
<evidence type="ECO:0000313" key="2">
    <source>
        <dbReference type="EMBL" id="HIZ38075.1"/>
    </source>
</evidence>
<gene>
    <name evidence="2" type="ORF">H9815_20050</name>
</gene>
<dbReference type="SUPFAM" id="SSF51735">
    <property type="entry name" value="NAD(P)-binding Rossmann-fold domains"/>
    <property type="match status" value="1"/>
</dbReference>
<reference evidence="2" key="2">
    <citation type="submission" date="2021-04" db="EMBL/GenBank/DDBJ databases">
        <authorList>
            <person name="Gilroy R."/>
        </authorList>
    </citation>
    <scope>NUCLEOTIDE SEQUENCE</scope>
    <source>
        <strain evidence="2">ChiGjej4B4-7305</strain>
    </source>
</reference>
<name>A0A9D2J5S1_9MICO</name>
<reference evidence="2" key="1">
    <citation type="journal article" date="2021" name="PeerJ">
        <title>Extensive microbial diversity within the chicken gut microbiome revealed by metagenomics and culture.</title>
        <authorList>
            <person name="Gilroy R."/>
            <person name="Ravi A."/>
            <person name="Getino M."/>
            <person name="Pursley I."/>
            <person name="Horton D.L."/>
            <person name="Alikhan N.F."/>
            <person name="Baker D."/>
            <person name="Gharbi K."/>
            <person name="Hall N."/>
            <person name="Watson M."/>
            <person name="Adriaenssens E.M."/>
            <person name="Foster-Nyarko E."/>
            <person name="Jarju S."/>
            <person name="Secka A."/>
            <person name="Antonio M."/>
            <person name="Oren A."/>
            <person name="Chaudhuri R.R."/>
            <person name="La Ragione R."/>
            <person name="Hildebrand F."/>
            <person name="Pallen M.J."/>
        </authorList>
    </citation>
    <scope>NUCLEOTIDE SEQUENCE</scope>
    <source>
        <strain evidence="2">ChiGjej4B4-7305</strain>
    </source>
</reference>
<proteinExistence type="predicted"/>
<accession>A0A9D2J5S1</accession>
<comment type="caution">
    <text evidence="2">The sequence shown here is derived from an EMBL/GenBank/DDBJ whole genome shotgun (WGS) entry which is preliminary data.</text>
</comment>
<dbReference type="InterPro" id="IPR036291">
    <property type="entry name" value="NAD(P)-bd_dom_sf"/>
</dbReference>
<dbReference type="Proteomes" id="UP000824037">
    <property type="component" value="Unassembled WGS sequence"/>
</dbReference>
<organism evidence="2 3">
    <name type="scientific">Candidatus Ruania gallistercoris</name>
    <dbReference type="NCBI Taxonomy" id="2838746"/>
    <lineage>
        <taxon>Bacteria</taxon>
        <taxon>Bacillati</taxon>
        <taxon>Actinomycetota</taxon>
        <taxon>Actinomycetes</taxon>
        <taxon>Micrococcales</taxon>
        <taxon>Ruaniaceae</taxon>
        <taxon>Ruania</taxon>
    </lineage>
</organism>
<evidence type="ECO:0000259" key="1">
    <source>
        <dbReference type="Pfam" id="PF13460"/>
    </source>
</evidence>
<evidence type="ECO:0000313" key="3">
    <source>
        <dbReference type="Proteomes" id="UP000824037"/>
    </source>
</evidence>
<dbReference type="AlphaFoldDB" id="A0A9D2J5S1"/>
<sequence>MRIVVTGGSGVLGSKVVARVRDLGHLAVPASRRWGVDLTTGQGLAGALTGADAVVHCASNPVRPGRTDVDGTVQLLGAIASMPAPAHLVHVSIVGCDANRLPYYRAKVRAEEAVLGSGLPATVVRATQFHTLLATIARLATIGRTRLDLDFAAQPVDVSWYARELVDHALGTAPPHPVRARDIAGPELLTLAEAADAIRDREGRRPARGLRVPAVGRTLRAFADGSNLPGPDARIGGESFTGWLARGPVRAVS</sequence>
<feature type="domain" description="NAD(P)-binding" evidence="1">
    <location>
        <begin position="15"/>
        <end position="129"/>
    </location>
</feature>
<dbReference type="EMBL" id="DXBY01000340">
    <property type="protein sequence ID" value="HIZ38075.1"/>
    <property type="molecule type" value="Genomic_DNA"/>
</dbReference>
<dbReference type="InterPro" id="IPR016040">
    <property type="entry name" value="NAD(P)-bd_dom"/>
</dbReference>
<dbReference type="Gene3D" id="3.40.50.720">
    <property type="entry name" value="NAD(P)-binding Rossmann-like Domain"/>
    <property type="match status" value="1"/>
</dbReference>
<dbReference type="Pfam" id="PF13460">
    <property type="entry name" value="NAD_binding_10"/>
    <property type="match status" value="1"/>
</dbReference>